<evidence type="ECO:0000256" key="5">
    <source>
        <dbReference type="ARBA" id="ARBA00023295"/>
    </source>
</evidence>
<dbReference type="AlphaFoldDB" id="A0A2T7NRB8"/>
<dbReference type="InterPro" id="IPR017853">
    <property type="entry name" value="GH"/>
</dbReference>
<comment type="caution">
    <text evidence="8">The sequence shown here is derived from an EMBL/GenBank/DDBJ whole genome shotgun (WGS) entry which is preliminary data.</text>
</comment>
<comment type="similarity">
    <text evidence="1 6">Belongs to the glycosyl hydrolase 1 family.</text>
</comment>
<dbReference type="PRINTS" id="PR00131">
    <property type="entry name" value="GLHYDRLASE1"/>
</dbReference>
<dbReference type="OrthoDB" id="65569at2759"/>
<dbReference type="InterPro" id="IPR001360">
    <property type="entry name" value="Glyco_hydro_1"/>
</dbReference>
<organism evidence="8 9">
    <name type="scientific">Pomacea canaliculata</name>
    <name type="common">Golden apple snail</name>
    <dbReference type="NCBI Taxonomy" id="400727"/>
    <lineage>
        <taxon>Eukaryota</taxon>
        <taxon>Metazoa</taxon>
        <taxon>Spiralia</taxon>
        <taxon>Lophotrochozoa</taxon>
        <taxon>Mollusca</taxon>
        <taxon>Gastropoda</taxon>
        <taxon>Caenogastropoda</taxon>
        <taxon>Architaenioglossa</taxon>
        <taxon>Ampullarioidea</taxon>
        <taxon>Ampullariidae</taxon>
        <taxon>Pomacea</taxon>
    </lineage>
</organism>
<dbReference type="GO" id="GO:0008422">
    <property type="term" value="F:beta-glucosidase activity"/>
    <property type="evidence" value="ECO:0007669"/>
    <property type="project" value="TreeGrafter"/>
</dbReference>
<protein>
    <recommendedName>
        <fullName evidence="10">Beta-glucosidase</fullName>
    </recommendedName>
</protein>
<comment type="subunit">
    <text evidence="2">Homodimer.</text>
</comment>
<dbReference type="STRING" id="400727.A0A2T7NRB8"/>
<evidence type="ECO:0000256" key="1">
    <source>
        <dbReference type="ARBA" id="ARBA00010838"/>
    </source>
</evidence>
<dbReference type="Gene3D" id="3.20.20.80">
    <property type="entry name" value="Glycosidases"/>
    <property type="match status" value="1"/>
</dbReference>
<proteinExistence type="inferred from homology"/>
<dbReference type="EMBL" id="PZQS01000010">
    <property type="protein sequence ID" value="PVD23692.1"/>
    <property type="molecule type" value="Genomic_DNA"/>
</dbReference>
<dbReference type="Pfam" id="PF00232">
    <property type="entry name" value="Glyco_hydro_1"/>
    <property type="match status" value="1"/>
</dbReference>
<dbReference type="SUPFAM" id="SSF51445">
    <property type="entry name" value="(Trans)glycosidases"/>
    <property type="match status" value="1"/>
</dbReference>
<sequence>MINRQQLLFSCFLLIVVQGAEIGRDEFYYGQLPENFTWGVSTAAYQIEGAWNEGGKSEHIWDRFCHEGHVDLNMTGDVACDSYHKWQEDIQILKEVGVKHYRMSIAWTRLIPDPIGGEVNPEAVKYYLSLLSGLKTAGIQPMVTLFHWDLPQVLEDYGSWANASIIPYYKHYADQAFGLFGHLVKYWITFNEPWVITWQGYATGEYAPGIQQPATLPYKLAHNIIKCHAEAYHLYDQKYRASMKGLVSITLNSDFFAPKDPSNPAHVEAAERAQQFSLGWFANPVYKDGDYPQVMKDYVRRNSAGGESRLPEFTEQEKAFIKGTYDFFGLNHYSTSLCEPTDAEYQARVLPGYTRDMEVKLSRDPTWHKAASYYLFYVPWGMRGVLNWIRTSYNRPPTVVTENGVTDNNGTLQDSHRIEYLKTYIDELIKAVLIDGCDVIGYTVWSIMDNFEWARGYTEKFGIYYVDFDDPQRPRVPKDSSRFYKQVILNRGFPNPEIVG</sequence>
<accession>A0A2T7NRB8</accession>
<dbReference type="InterPro" id="IPR033132">
    <property type="entry name" value="GH_1_N_CS"/>
</dbReference>
<evidence type="ECO:0000256" key="4">
    <source>
        <dbReference type="ARBA" id="ARBA00023180"/>
    </source>
</evidence>
<reference evidence="8 9" key="1">
    <citation type="submission" date="2018-04" db="EMBL/GenBank/DDBJ databases">
        <title>The genome of golden apple snail Pomacea canaliculata provides insight into stress tolerance and invasive adaptation.</title>
        <authorList>
            <person name="Liu C."/>
            <person name="Liu B."/>
            <person name="Ren Y."/>
            <person name="Zhang Y."/>
            <person name="Wang H."/>
            <person name="Li S."/>
            <person name="Jiang F."/>
            <person name="Yin L."/>
            <person name="Zhang G."/>
            <person name="Qian W."/>
            <person name="Fan W."/>
        </authorList>
    </citation>
    <scope>NUCLEOTIDE SEQUENCE [LARGE SCALE GENOMIC DNA]</scope>
    <source>
        <strain evidence="8">SZHN2017</strain>
        <tissue evidence="8">Muscle</tissue>
    </source>
</reference>
<keyword evidence="5" id="KW-0326">Glycosidase</keyword>
<dbReference type="PANTHER" id="PTHR10353:SF36">
    <property type="entry name" value="LP05116P"/>
    <property type="match status" value="1"/>
</dbReference>
<keyword evidence="7" id="KW-0732">Signal</keyword>
<dbReference type="FunFam" id="3.20.20.80:FF:000013">
    <property type="entry name" value="lactase-phlorizin hydrolase"/>
    <property type="match status" value="1"/>
</dbReference>
<evidence type="ECO:0000256" key="2">
    <source>
        <dbReference type="ARBA" id="ARBA00011738"/>
    </source>
</evidence>
<keyword evidence="3" id="KW-0378">Hydrolase</keyword>
<evidence type="ECO:0000256" key="7">
    <source>
        <dbReference type="SAM" id="SignalP"/>
    </source>
</evidence>
<dbReference type="GO" id="GO:0005975">
    <property type="term" value="P:carbohydrate metabolic process"/>
    <property type="evidence" value="ECO:0007669"/>
    <property type="project" value="InterPro"/>
</dbReference>
<dbReference type="PROSITE" id="PS00653">
    <property type="entry name" value="GLYCOSYL_HYDROL_F1_2"/>
    <property type="match status" value="1"/>
</dbReference>
<evidence type="ECO:0000313" key="9">
    <source>
        <dbReference type="Proteomes" id="UP000245119"/>
    </source>
</evidence>
<evidence type="ECO:0000256" key="6">
    <source>
        <dbReference type="RuleBase" id="RU003690"/>
    </source>
</evidence>
<evidence type="ECO:0008006" key="10">
    <source>
        <dbReference type="Google" id="ProtNLM"/>
    </source>
</evidence>
<feature type="chain" id="PRO_5015674624" description="Beta-glucosidase" evidence="7">
    <location>
        <begin position="20"/>
        <end position="500"/>
    </location>
</feature>
<feature type="signal peptide" evidence="7">
    <location>
        <begin position="1"/>
        <end position="19"/>
    </location>
</feature>
<dbReference type="OMA" id="VWLKVYP"/>
<evidence type="ECO:0000313" key="8">
    <source>
        <dbReference type="EMBL" id="PVD23692.1"/>
    </source>
</evidence>
<gene>
    <name evidence="8" type="ORF">C0Q70_16965</name>
</gene>
<name>A0A2T7NRB8_POMCA</name>
<keyword evidence="9" id="KW-1185">Reference proteome</keyword>
<keyword evidence="4" id="KW-0325">Glycoprotein</keyword>
<dbReference type="Proteomes" id="UP000245119">
    <property type="component" value="Linkage Group LG10"/>
</dbReference>
<dbReference type="PANTHER" id="PTHR10353">
    <property type="entry name" value="GLYCOSYL HYDROLASE"/>
    <property type="match status" value="1"/>
</dbReference>
<evidence type="ECO:0000256" key="3">
    <source>
        <dbReference type="ARBA" id="ARBA00022801"/>
    </source>
</evidence>